<dbReference type="PANTHER" id="PTHR14429">
    <property type="entry name" value="FIBROSIN FAMILY MEMBER"/>
    <property type="match status" value="1"/>
</dbReference>
<evidence type="ECO:0000313" key="3">
    <source>
        <dbReference type="EMBL" id="KAJ1093923.1"/>
    </source>
</evidence>
<comment type="caution">
    <text evidence="3">The sequence shown here is derived from an EMBL/GenBank/DDBJ whole genome shotgun (WGS) entry which is preliminary data.</text>
</comment>
<sequence>MEGKVKQSRRSRSQRDRRRKRGDPARNHSPSSGSDRERSLGAPRGKENGGPPRALAAPPARVPRPPRRRRRESSSQEEDVIDGFAIASFASLEALEVRPPLTGLIVHIWGRD</sequence>
<evidence type="ECO:0000256" key="2">
    <source>
        <dbReference type="SAM" id="MobiDB-lite"/>
    </source>
</evidence>
<dbReference type="Proteomes" id="UP001066276">
    <property type="component" value="Chromosome 11"/>
</dbReference>
<name>A0AAV7LSB2_PLEWA</name>
<protein>
    <submittedName>
        <fullName evidence="3">Uncharacterized protein</fullName>
    </submittedName>
</protein>
<keyword evidence="4" id="KW-1185">Reference proteome</keyword>
<proteinExistence type="predicted"/>
<gene>
    <name evidence="3" type="ORF">NDU88_007011</name>
</gene>
<evidence type="ECO:0000256" key="1">
    <source>
        <dbReference type="ARBA" id="ARBA00022553"/>
    </source>
</evidence>
<feature type="compositionally biased region" description="Basic and acidic residues" evidence="2">
    <location>
        <begin position="34"/>
        <end position="47"/>
    </location>
</feature>
<dbReference type="PANTHER" id="PTHR14429:SF20">
    <property type="entry name" value="FIBROSIN-1-LIKE PROTEIN"/>
    <property type="match status" value="1"/>
</dbReference>
<dbReference type="InterPro" id="IPR023246">
    <property type="entry name" value="AUTS2"/>
</dbReference>
<keyword evidence="1" id="KW-0597">Phosphoprotein</keyword>
<reference evidence="3" key="1">
    <citation type="journal article" date="2022" name="bioRxiv">
        <title>Sequencing and chromosome-scale assembly of the giantPleurodeles waltlgenome.</title>
        <authorList>
            <person name="Brown T."/>
            <person name="Elewa A."/>
            <person name="Iarovenko S."/>
            <person name="Subramanian E."/>
            <person name="Araus A.J."/>
            <person name="Petzold A."/>
            <person name="Susuki M."/>
            <person name="Suzuki K.-i.T."/>
            <person name="Hayashi T."/>
            <person name="Toyoda A."/>
            <person name="Oliveira C."/>
            <person name="Osipova E."/>
            <person name="Leigh N.D."/>
            <person name="Simon A."/>
            <person name="Yun M.H."/>
        </authorList>
    </citation>
    <scope>NUCLEOTIDE SEQUENCE</scope>
    <source>
        <strain evidence="3">20211129_DDA</strain>
        <tissue evidence="3">Liver</tissue>
    </source>
</reference>
<organism evidence="3 4">
    <name type="scientific">Pleurodeles waltl</name>
    <name type="common">Iberian ribbed newt</name>
    <dbReference type="NCBI Taxonomy" id="8319"/>
    <lineage>
        <taxon>Eukaryota</taxon>
        <taxon>Metazoa</taxon>
        <taxon>Chordata</taxon>
        <taxon>Craniata</taxon>
        <taxon>Vertebrata</taxon>
        <taxon>Euteleostomi</taxon>
        <taxon>Amphibia</taxon>
        <taxon>Batrachia</taxon>
        <taxon>Caudata</taxon>
        <taxon>Salamandroidea</taxon>
        <taxon>Salamandridae</taxon>
        <taxon>Pleurodelinae</taxon>
        <taxon>Pleurodeles</taxon>
    </lineage>
</organism>
<accession>A0AAV7LSB2</accession>
<feature type="compositionally biased region" description="Basic residues" evidence="2">
    <location>
        <begin position="1"/>
        <end position="21"/>
    </location>
</feature>
<evidence type="ECO:0000313" key="4">
    <source>
        <dbReference type="Proteomes" id="UP001066276"/>
    </source>
</evidence>
<feature type="region of interest" description="Disordered" evidence="2">
    <location>
        <begin position="1"/>
        <end position="79"/>
    </location>
</feature>
<dbReference type="AlphaFoldDB" id="A0AAV7LSB2"/>
<dbReference type="EMBL" id="JANPWB010000015">
    <property type="protein sequence ID" value="KAJ1093923.1"/>
    <property type="molecule type" value="Genomic_DNA"/>
</dbReference>